<keyword evidence="4" id="KW-0406">Ion transport</keyword>
<evidence type="ECO:0000256" key="2">
    <source>
        <dbReference type="ARBA" id="ARBA00022448"/>
    </source>
</evidence>
<evidence type="ECO:0000256" key="4">
    <source>
        <dbReference type="ARBA" id="ARBA00023065"/>
    </source>
</evidence>
<accession>A0A246WUB5</accession>
<feature type="domain" description="CusB-like beta-barrel" evidence="8">
    <location>
        <begin position="251"/>
        <end position="327"/>
    </location>
</feature>
<dbReference type="InterPro" id="IPR051909">
    <property type="entry name" value="MFP_Cation_Efflux"/>
</dbReference>
<dbReference type="PANTHER" id="PTHR30097:SF15">
    <property type="entry name" value="CATION EFFLUX SYSTEM PROTEIN CUSB"/>
    <property type="match status" value="1"/>
</dbReference>
<feature type="domain" description="CusB-like barrel-sandwich hybrid" evidence="7">
    <location>
        <begin position="130"/>
        <end position="247"/>
    </location>
</feature>
<dbReference type="AlphaFoldDB" id="A0A246WUB5"/>
<dbReference type="GO" id="GO:0022857">
    <property type="term" value="F:transmembrane transporter activity"/>
    <property type="evidence" value="ECO:0007669"/>
    <property type="project" value="InterPro"/>
</dbReference>
<dbReference type="InterPro" id="IPR021647">
    <property type="entry name" value="CusF_Ec"/>
</dbReference>
<dbReference type="InterPro" id="IPR058790">
    <property type="entry name" value="BSH_CusB"/>
</dbReference>
<dbReference type="InterPro" id="IPR045800">
    <property type="entry name" value="HMBD"/>
</dbReference>
<evidence type="ECO:0000256" key="1">
    <source>
        <dbReference type="ARBA" id="ARBA00009477"/>
    </source>
</evidence>
<evidence type="ECO:0000313" key="10">
    <source>
        <dbReference type="Proteomes" id="UP000197596"/>
    </source>
</evidence>
<evidence type="ECO:0000259" key="5">
    <source>
        <dbReference type="Pfam" id="PF19335"/>
    </source>
</evidence>
<dbReference type="GO" id="GO:0030288">
    <property type="term" value="C:outer membrane-bounded periplasmic space"/>
    <property type="evidence" value="ECO:0007669"/>
    <property type="project" value="TreeGrafter"/>
</dbReference>
<dbReference type="GO" id="GO:0060003">
    <property type="term" value="P:copper ion export"/>
    <property type="evidence" value="ECO:0007669"/>
    <property type="project" value="TreeGrafter"/>
</dbReference>
<proteinExistence type="inferred from homology"/>
<dbReference type="Proteomes" id="UP000197596">
    <property type="component" value="Unassembled WGS sequence"/>
</dbReference>
<keyword evidence="3" id="KW-0732">Signal</keyword>
<dbReference type="EMBL" id="NJGU01000001">
    <property type="protein sequence ID" value="OWY30614.1"/>
    <property type="molecule type" value="Genomic_DNA"/>
</dbReference>
<dbReference type="FunFam" id="2.40.420.20:FF:000003">
    <property type="entry name" value="Cation efflux system protein cusB"/>
    <property type="match status" value="1"/>
</dbReference>
<dbReference type="GO" id="GO:0015679">
    <property type="term" value="P:plasma membrane copper ion transport"/>
    <property type="evidence" value="ECO:0007669"/>
    <property type="project" value="TreeGrafter"/>
</dbReference>
<evidence type="ECO:0000313" key="9">
    <source>
        <dbReference type="EMBL" id="OWY30614.1"/>
    </source>
</evidence>
<dbReference type="Gene3D" id="2.40.50.320">
    <property type="entry name" value="Copper binding periplasmic protein CusF"/>
    <property type="match status" value="1"/>
</dbReference>
<reference evidence="9 10" key="1">
    <citation type="submission" date="2017-06" db="EMBL/GenBank/DDBJ databases">
        <title>Herbaspirillum phytohormonus sp. nov., isolated from the root nodule of Robinia pseudoacacia in lead-zinc mine.</title>
        <authorList>
            <person name="Fan M."/>
            <person name="Lin Y."/>
        </authorList>
    </citation>
    <scope>NUCLEOTIDE SEQUENCE [LARGE SCALE GENOMIC DNA]</scope>
    <source>
        <strain evidence="9 10">HZ10</strain>
    </source>
</reference>
<dbReference type="Pfam" id="PF25869">
    <property type="entry name" value="3HB_CusB"/>
    <property type="match status" value="1"/>
</dbReference>
<evidence type="ECO:0000259" key="8">
    <source>
        <dbReference type="Pfam" id="PF25954"/>
    </source>
</evidence>
<protein>
    <submittedName>
        <fullName evidence="9">Efflux RND transporter periplasmic adaptor subunit</fullName>
    </submittedName>
</protein>
<dbReference type="Pfam" id="PF25919">
    <property type="entry name" value="BSH_CusB"/>
    <property type="match status" value="1"/>
</dbReference>
<comment type="caution">
    <text evidence="9">The sequence shown here is derived from an EMBL/GenBank/DDBJ whole genome shotgun (WGS) entry which is preliminary data.</text>
</comment>
<dbReference type="FunFam" id="2.40.30.170:FF:000010">
    <property type="entry name" value="Efflux RND transporter periplasmic adaptor subunit"/>
    <property type="match status" value="1"/>
</dbReference>
<gene>
    <name evidence="9" type="ORF">CEJ42_00565</name>
</gene>
<dbReference type="Gene3D" id="2.40.30.170">
    <property type="match status" value="1"/>
</dbReference>
<sequence>MKKSTYLIAMLIVAVGAGSGMAGYWMAHRAAGAQAMQTEPANAATQVERKVLYWYDPMMPNQRFDKPGKSPFMDMQLVAKYADEQDEGAAVRINPGISQNLGMRTAKVERGSISSTVRAVANVQLNDRQVAIVQSRSNGFVERVYARAPGDVIARGAPLVDLLIPEWTGAQAEFLAVLGTKDVALIQAARTRLQLLGMPGDLIGHVEKSGRPQTIVTIAAPIAGLIQTLDIRSGMTVSAGAPLARINGLDTVWLEAAIPEAQAAQVNVGDKLEADFAAYPGEKFTGKILAVLPESNADSRTLRVRAELPNRDGKLRPGMYAQITLGGGKATPSLLVPSEAVIRTGARNILLVTTGDGRYQPVEVKLGQESDGKSVILDGVTDGQQVVTSGQFLIDSEASLKGMLTRLNTSPAADAKSAQMPLNEATGKIELLQGPDITLSHGPVPTLGWGAMTMSFKLARPEMAAGLKTGDSVHFGFQERNGDYVIEKLDRSTP</sequence>
<dbReference type="InterPro" id="IPR042230">
    <property type="entry name" value="CusF_sf"/>
</dbReference>
<comment type="similarity">
    <text evidence="1">Belongs to the membrane fusion protein (MFP) (TC 8.A.1) family.</text>
</comment>
<feature type="domain" description="CusB-like three alpha-helical bundle" evidence="6">
    <location>
        <begin position="166"/>
        <end position="214"/>
    </location>
</feature>
<dbReference type="NCBIfam" id="TIGR01730">
    <property type="entry name" value="RND_mfp"/>
    <property type="match status" value="1"/>
</dbReference>
<keyword evidence="2" id="KW-0813">Transport</keyword>
<dbReference type="Gene3D" id="2.40.50.100">
    <property type="match status" value="1"/>
</dbReference>
<evidence type="ECO:0000259" key="7">
    <source>
        <dbReference type="Pfam" id="PF25919"/>
    </source>
</evidence>
<evidence type="ECO:0000259" key="6">
    <source>
        <dbReference type="Pfam" id="PF25869"/>
    </source>
</evidence>
<organism evidence="9 10">
    <name type="scientific">Herbaspirillum robiniae</name>
    <dbReference type="NCBI Taxonomy" id="2014887"/>
    <lineage>
        <taxon>Bacteria</taxon>
        <taxon>Pseudomonadati</taxon>
        <taxon>Pseudomonadota</taxon>
        <taxon>Betaproteobacteria</taxon>
        <taxon>Burkholderiales</taxon>
        <taxon>Oxalobacteraceae</taxon>
        <taxon>Herbaspirillum</taxon>
    </lineage>
</organism>
<dbReference type="InterPro" id="IPR058792">
    <property type="entry name" value="Beta-barrel_RND_2"/>
</dbReference>
<dbReference type="GO" id="GO:0046914">
    <property type="term" value="F:transition metal ion binding"/>
    <property type="evidence" value="ECO:0007669"/>
    <property type="project" value="TreeGrafter"/>
</dbReference>
<dbReference type="InterPro" id="IPR006143">
    <property type="entry name" value="RND_pump_MFP"/>
</dbReference>
<dbReference type="PANTHER" id="PTHR30097">
    <property type="entry name" value="CATION EFFLUX SYSTEM PROTEIN CUSB"/>
    <property type="match status" value="1"/>
</dbReference>
<dbReference type="SUPFAM" id="SSF111369">
    <property type="entry name" value="HlyD-like secretion proteins"/>
    <property type="match status" value="1"/>
</dbReference>
<dbReference type="Gene3D" id="2.40.420.20">
    <property type="match status" value="1"/>
</dbReference>
<dbReference type="Gene3D" id="6.10.140.730">
    <property type="match status" value="1"/>
</dbReference>
<evidence type="ECO:0000256" key="3">
    <source>
        <dbReference type="ARBA" id="ARBA00022729"/>
    </source>
</evidence>
<dbReference type="RefSeq" id="WP_050470558.1">
    <property type="nucleotide sequence ID" value="NZ_NJGU01000001.1"/>
</dbReference>
<dbReference type="Pfam" id="PF19335">
    <property type="entry name" value="HMBD"/>
    <property type="match status" value="1"/>
</dbReference>
<feature type="domain" description="Heavy metal binding" evidence="5">
    <location>
        <begin position="53"/>
        <end position="80"/>
    </location>
</feature>
<dbReference type="GO" id="GO:0016020">
    <property type="term" value="C:membrane"/>
    <property type="evidence" value="ECO:0007669"/>
    <property type="project" value="InterPro"/>
</dbReference>
<dbReference type="InterPro" id="IPR058791">
    <property type="entry name" value="3HB_CusB"/>
</dbReference>
<name>A0A246WUB5_9BURK</name>
<dbReference type="Pfam" id="PF11604">
    <property type="entry name" value="CusF_Ec"/>
    <property type="match status" value="1"/>
</dbReference>
<dbReference type="Pfam" id="PF25954">
    <property type="entry name" value="Beta-barrel_RND_2"/>
    <property type="match status" value="1"/>
</dbReference>